<dbReference type="EMBL" id="JAODZM010000001">
    <property type="protein sequence ID" value="MDH0194008.1"/>
    <property type="molecule type" value="Genomic_DNA"/>
</dbReference>
<feature type="non-terminal residue" evidence="1">
    <location>
        <position position="1"/>
    </location>
</feature>
<evidence type="ECO:0000313" key="1">
    <source>
        <dbReference type="EMBL" id="MDH0194008.1"/>
    </source>
</evidence>
<reference evidence="1" key="1">
    <citation type="submission" date="2022-09" db="EMBL/GenBank/DDBJ databases">
        <title>Intensive care unit water sources are persistently colonized with multi-drug resistant bacteria and are the site of extensive horizontal gene transfer of antibiotic resistance genes.</title>
        <authorList>
            <person name="Diorio-Toth L."/>
        </authorList>
    </citation>
    <scope>NUCLEOTIDE SEQUENCE</scope>
    <source>
        <strain evidence="1">GD04139</strain>
    </source>
</reference>
<dbReference type="RefSeq" id="WP_280017957.1">
    <property type="nucleotide sequence ID" value="NZ_JAODZM010000001.1"/>
</dbReference>
<comment type="caution">
    <text evidence="1">The sequence shown here is derived from an EMBL/GenBank/DDBJ whole genome shotgun (WGS) entry which is preliminary data.</text>
</comment>
<protein>
    <submittedName>
        <fullName evidence="1">Uncharacterized protein</fullName>
    </submittedName>
</protein>
<accession>A0AAW6RYD0</accession>
<evidence type="ECO:0000313" key="2">
    <source>
        <dbReference type="Proteomes" id="UP001158360"/>
    </source>
</evidence>
<dbReference type="Proteomes" id="UP001158360">
    <property type="component" value="Unassembled WGS sequence"/>
</dbReference>
<proteinExistence type="predicted"/>
<dbReference type="AlphaFoldDB" id="A0AAW6RYD0"/>
<name>A0AAW6RYD0_ENTCL</name>
<gene>
    <name evidence="1" type="ORF">N7383_00005</name>
</gene>
<sequence length="62" mass="7284">SAIVAPFREEYLLKITTLLYKPDIRINHHKKINNIDPKSTIELLLITFILFISQIIPERQLP</sequence>
<organism evidence="1 2">
    <name type="scientific">Enterobacter cloacae</name>
    <dbReference type="NCBI Taxonomy" id="550"/>
    <lineage>
        <taxon>Bacteria</taxon>
        <taxon>Pseudomonadati</taxon>
        <taxon>Pseudomonadota</taxon>
        <taxon>Gammaproteobacteria</taxon>
        <taxon>Enterobacterales</taxon>
        <taxon>Enterobacteriaceae</taxon>
        <taxon>Enterobacter</taxon>
        <taxon>Enterobacter cloacae complex</taxon>
    </lineage>
</organism>